<gene>
    <name evidence="2" type="ORF">R1sor_017310</name>
</gene>
<comment type="similarity">
    <text evidence="1">Belongs to the MYG1 family.</text>
</comment>
<dbReference type="PANTHER" id="PTHR11215:SF1">
    <property type="entry name" value="MYG1 EXONUCLEASE"/>
    <property type="match status" value="1"/>
</dbReference>
<evidence type="ECO:0000313" key="3">
    <source>
        <dbReference type="Proteomes" id="UP001633002"/>
    </source>
</evidence>
<organism evidence="2 3">
    <name type="scientific">Riccia sorocarpa</name>
    <dbReference type="NCBI Taxonomy" id="122646"/>
    <lineage>
        <taxon>Eukaryota</taxon>
        <taxon>Viridiplantae</taxon>
        <taxon>Streptophyta</taxon>
        <taxon>Embryophyta</taxon>
        <taxon>Marchantiophyta</taxon>
        <taxon>Marchantiopsida</taxon>
        <taxon>Marchantiidae</taxon>
        <taxon>Marchantiales</taxon>
        <taxon>Ricciaceae</taxon>
        <taxon>Riccia</taxon>
    </lineage>
</organism>
<dbReference type="EMBL" id="JBJQOH010000001">
    <property type="protein sequence ID" value="KAL3699288.1"/>
    <property type="molecule type" value="Genomic_DNA"/>
</dbReference>
<dbReference type="AlphaFoldDB" id="A0ABD3I6F4"/>
<protein>
    <submittedName>
        <fullName evidence="2">Uncharacterized protein</fullName>
    </submittedName>
</protein>
<keyword evidence="3" id="KW-1185">Reference proteome</keyword>
<proteinExistence type="inferred from homology"/>
<accession>A0ABD3I6F4</accession>
<name>A0ABD3I6F4_9MARC</name>
<evidence type="ECO:0000313" key="2">
    <source>
        <dbReference type="EMBL" id="KAL3699288.1"/>
    </source>
</evidence>
<evidence type="ECO:0000256" key="1">
    <source>
        <dbReference type="ARBA" id="ARBA00010105"/>
    </source>
</evidence>
<reference evidence="2 3" key="1">
    <citation type="submission" date="2024-09" db="EMBL/GenBank/DDBJ databases">
        <title>Chromosome-scale assembly of Riccia sorocarpa.</title>
        <authorList>
            <person name="Paukszto L."/>
        </authorList>
    </citation>
    <scope>NUCLEOTIDE SEQUENCE [LARGE SCALE GENOMIC DNA]</scope>
    <source>
        <strain evidence="2">LP-2024</strain>
        <tissue evidence="2">Aerial parts of the thallus</tissue>
    </source>
</reference>
<dbReference type="Proteomes" id="UP001633002">
    <property type="component" value="Unassembled WGS sequence"/>
</dbReference>
<dbReference type="InterPro" id="IPR003226">
    <property type="entry name" value="MYG1_exonuclease"/>
</dbReference>
<dbReference type="Pfam" id="PF03690">
    <property type="entry name" value="MYG1_exonuc"/>
    <property type="match status" value="1"/>
</dbReference>
<sequence>MSILADVNVDTIKVSAIGQADVNVDKIKVLGPGFTTKLSSARLVYKHYGLDVERVYLAVYKSFMEAIDAVDNGIRQYDTDSPPKYANDKYLSARVGRMNPDGMDENSPEKEDQAFHQAMELAG</sequence>
<dbReference type="PANTHER" id="PTHR11215">
    <property type="entry name" value="METAL DEPENDENT HYDROLASE - RELATED"/>
    <property type="match status" value="1"/>
</dbReference>
<comment type="caution">
    <text evidence="2">The sequence shown here is derived from an EMBL/GenBank/DDBJ whole genome shotgun (WGS) entry which is preliminary data.</text>
</comment>